<feature type="transmembrane region" description="Helical" evidence="10">
    <location>
        <begin position="17"/>
        <end position="41"/>
    </location>
</feature>
<dbReference type="InterPro" id="IPR033480">
    <property type="entry name" value="sCache_2"/>
</dbReference>
<keyword evidence="6 10" id="KW-0472">Membrane</keyword>
<dbReference type="Pfam" id="PF00015">
    <property type="entry name" value="MCPsignal"/>
    <property type="match status" value="1"/>
</dbReference>
<dbReference type="GO" id="GO:0006935">
    <property type="term" value="P:chemotaxis"/>
    <property type="evidence" value="ECO:0007669"/>
    <property type="project" value="UniProtKB-ARBA"/>
</dbReference>
<gene>
    <name evidence="14" type="ORF">E4634_05960</name>
</gene>
<dbReference type="Proteomes" id="UP000298050">
    <property type="component" value="Unassembled WGS sequence"/>
</dbReference>
<evidence type="ECO:0000256" key="6">
    <source>
        <dbReference type="ARBA" id="ARBA00023136"/>
    </source>
</evidence>
<keyword evidence="3" id="KW-0997">Cell inner membrane</keyword>
<dbReference type="SMART" id="SM01049">
    <property type="entry name" value="Cache_2"/>
    <property type="match status" value="1"/>
</dbReference>
<dbReference type="InterPro" id="IPR000727">
    <property type="entry name" value="T_SNARE_dom"/>
</dbReference>
<reference evidence="14 15" key="1">
    <citation type="submission" date="2019-04" db="EMBL/GenBank/DDBJ databases">
        <title>Taxonomy of novel Haliea sp. from mangrove soil of West Coast of India.</title>
        <authorList>
            <person name="Verma A."/>
            <person name="Kumar P."/>
            <person name="Krishnamurthi S."/>
        </authorList>
    </citation>
    <scope>NUCLEOTIDE SEQUENCE [LARGE SCALE GENOMIC DNA]</scope>
    <source>
        <strain evidence="14 15">SAOS-164</strain>
    </source>
</reference>
<evidence type="ECO:0000256" key="2">
    <source>
        <dbReference type="ARBA" id="ARBA00022475"/>
    </source>
</evidence>
<name>A0A4Z0M518_9GAMM</name>
<dbReference type="CDD" id="cd11386">
    <property type="entry name" value="MCP_signal"/>
    <property type="match status" value="1"/>
</dbReference>
<evidence type="ECO:0000259" key="11">
    <source>
        <dbReference type="PROSITE" id="PS50111"/>
    </source>
</evidence>
<evidence type="ECO:0000256" key="10">
    <source>
        <dbReference type="SAM" id="Phobius"/>
    </source>
</evidence>
<comment type="subcellular location">
    <subcellularLocation>
        <location evidence="1">Cell inner membrane</location>
        <topology evidence="1">Multi-pass membrane protein</topology>
    </subcellularLocation>
</comment>
<dbReference type="FunFam" id="1.10.287.950:FF:000001">
    <property type="entry name" value="Methyl-accepting chemotaxis sensory transducer"/>
    <property type="match status" value="1"/>
</dbReference>
<dbReference type="Pfam" id="PF17200">
    <property type="entry name" value="sCache_2"/>
    <property type="match status" value="1"/>
</dbReference>
<feature type="domain" description="T-SNARE coiled-coil homology" evidence="12">
    <location>
        <begin position="465"/>
        <end position="527"/>
    </location>
</feature>
<dbReference type="RefSeq" id="WP_135441796.1">
    <property type="nucleotide sequence ID" value="NZ_SRLE01000005.1"/>
</dbReference>
<dbReference type="SUPFAM" id="SSF58104">
    <property type="entry name" value="Methyl-accepting chemotaxis protein (MCP) signaling domain"/>
    <property type="match status" value="1"/>
</dbReference>
<dbReference type="PANTHER" id="PTHR32089">
    <property type="entry name" value="METHYL-ACCEPTING CHEMOTAXIS PROTEIN MCPB"/>
    <property type="match status" value="1"/>
</dbReference>
<evidence type="ECO:0000313" key="14">
    <source>
        <dbReference type="EMBL" id="TGD74742.1"/>
    </source>
</evidence>
<keyword evidence="2" id="KW-1003">Cell membrane</keyword>
<dbReference type="CDD" id="cd06225">
    <property type="entry name" value="HAMP"/>
    <property type="match status" value="1"/>
</dbReference>
<comment type="similarity">
    <text evidence="8">Belongs to the methyl-accepting chemotaxis (MCP) protein family.</text>
</comment>
<keyword evidence="7 9" id="KW-0807">Transducer</keyword>
<evidence type="ECO:0000256" key="8">
    <source>
        <dbReference type="ARBA" id="ARBA00029447"/>
    </source>
</evidence>
<dbReference type="SMART" id="SM00283">
    <property type="entry name" value="MA"/>
    <property type="match status" value="1"/>
</dbReference>
<evidence type="ECO:0000256" key="3">
    <source>
        <dbReference type="ARBA" id="ARBA00022519"/>
    </source>
</evidence>
<dbReference type="SMART" id="SM00304">
    <property type="entry name" value="HAMP"/>
    <property type="match status" value="2"/>
</dbReference>
<dbReference type="InterPro" id="IPR003660">
    <property type="entry name" value="HAMP_dom"/>
</dbReference>
<dbReference type="OrthoDB" id="2489132at2"/>
<evidence type="ECO:0000313" key="15">
    <source>
        <dbReference type="Proteomes" id="UP000298050"/>
    </source>
</evidence>
<feature type="domain" description="HAMP" evidence="13">
    <location>
        <begin position="217"/>
        <end position="273"/>
    </location>
</feature>
<dbReference type="PROSITE" id="PS50111">
    <property type="entry name" value="CHEMOTAXIS_TRANSDUC_2"/>
    <property type="match status" value="1"/>
</dbReference>
<protein>
    <submittedName>
        <fullName evidence="14">Methyl-accepting chemotaxis protein</fullName>
    </submittedName>
</protein>
<evidence type="ECO:0000259" key="13">
    <source>
        <dbReference type="PROSITE" id="PS50885"/>
    </source>
</evidence>
<proteinExistence type="inferred from homology"/>
<keyword evidence="5 10" id="KW-1133">Transmembrane helix</keyword>
<dbReference type="Pfam" id="PF00672">
    <property type="entry name" value="HAMP"/>
    <property type="match status" value="1"/>
</dbReference>
<dbReference type="GO" id="GO:0007165">
    <property type="term" value="P:signal transduction"/>
    <property type="evidence" value="ECO:0007669"/>
    <property type="project" value="UniProtKB-KW"/>
</dbReference>
<accession>A0A4Z0M518</accession>
<organism evidence="14 15">
    <name type="scientific">Mangrovimicrobium sediminis</name>
    <dbReference type="NCBI Taxonomy" id="2562682"/>
    <lineage>
        <taxon>Bacteria</taxon>
        <taxon>Pseudomonadati</taxon>
        <taxon>Pseudomonadota</taxon>
        <taxon>Gammaproteobacteria</taxon>
        <taxon>Cellvibrionales</taxon>
        <taxon>Halieaceae</taxon>
        <taxon>Mangrovimicrobium</taxon>
    </lineage>
</organism>
<dbReference type="Gene3D" id="1.10.287.950">
    <property type="entry name" value="Methyl-accepting chemotaxis protein"/>
    <property type="match status" value="1"/>
</dbReference>
<dbReference type="PROSITE" id="PS50885">
    <property type="entry name" value="HAMP"/>
    <property type="match status" value="1"/>
</dbReference>
<feature type="transmembrane region" description="Helical" evidence="10">
    <location>
        <begin position="193"/>
        <end position="215"/>
    </location>
</feature>
<evidence type="ECO:0000256" key="4">
    <source>
        <dbReference type="ARBA" id="ARBA00022692"/>
    </source>
</evidence>
<comment type="caution">
    <text evidence="14">The sequence shown here is derived from an EMBL/GenBank/DDBJ whole genome shotgun (WGS) entry which is preliminary data.</text>
</comment>
<dbReference type="GO" id="GO:0005886">
    <property type="term" value="C:plasma membrane"/>
    <property type="evidence" value="ECO:0007669"/>
    <property type="project" value="UniProtKB-SubCell"/>
</dbReference>
<feature type="domain" description="Methyl-accepting transducer" evidence="11">
    <location>
        <begin position="278"/>
        <end position="514"/>
    </location>
</feature>
<evidence type="ECO:0000259" key="12">
    <source>
        <dbReference type="PROSITE" id="PS50192"/>
    </source>
</evidence>
<dbReference type="PROSITE" id="PS50192">
    <property type="entry name" value="T_SNARE"/>
    <property type="match status" value="1"/>
</dbReference>
<dbReference type="InterPro" id="IPR004089">
    <property type="entry name" value="MCPsignal_dom"/>
</dbReference>
<evidence type="ECO:0000256" key="9">
    <source>
        <dbReference type="PROSITE-ProRule" id="PRU00284"/>
    </source>
</evidence>
<dbReference type="EMBL" id="SRLE01000005">
    <property type="protein sequence ID" value="TGD74742.1"/>
    <property type="molecule type" value="Genomic_DNA"/>
</dbReference>
<dbReference type="AlphaFoldDB" id="A0A4Z0M518"/>
<evidence type="ECO:0000256" key="1">
    <source>
        <dbReference type="ARBA" id="ARBA00004429"/>
    </source>
</evidence>
<keyword evidence="15" id="KW-1185">Reference proteome</keyword>
<dbReference type="Gene3D" id="3.30.450.20">
    <property type="entry name" value="PAS domain"/>
    <property type="match status" value="1"/>
</dbReference>
<keyword evidence="4 10" id="KW-0812">Transmembrane</keyword>
<evidence type="ECO:0000256" key="5">
    <source>
        <dbReference type="ARBA" id="ARBA00022989"/>
    </source>
</evidence>
<sequence>MDRLLQMMRRIRIQTRLWILLGVVLVALPLLTISMLAQFYFSMKSMKVNNTQFMVETAYSLVEHYHRLQTDGELSEEQAQAQAMAAVAGLRYGEDNYYWIQNREPRMLMHPFSAKLVGTNLASFTDPTGKHLFREAADVVARHGEGTVFYMWPLPGEEKPTEKVSYVKEFAPWGWIIGSGVYMVDVNQAFRSAIILPLLISVFVVALVCVLTVLLGRSIVRPLVKTSEAMDDIATGEGDLTLRLEVDDDCHDELATMSHSFNLFVAKIEDIIIRVTGATAQLTAAVAELRHNAEENAAAVNEQTQESHTIASAVTQMSYAAAEIARNSEGAAASASQANGEADHGKEVVSAAMDSINTLAREIRSTAEVINQLNASSESISSVLDVIREVAEQTNLLALNATIEAARAGEHGRGFVVVADEVRTLAAETRAATEEIRLKIEALQGSSAQVVKAMSAGEVAVEDSVSRSSQASMSLEQIVGAINSITEMNVQIASAAEEQSAVAQDIDRGVVRISELISRSSTEIERTSVFTRDLEELSQSLSGLVTQFKVREEQPA</sequence>
<evidence type="ECO:0000256" key="7">
    <source>
        <dbReference type="ARBA" id="ARBA00023224"/>
    </source>
</evidence>
<dbReference type="PANTHER" id="PTHR32089:SF119">
    <property type="entry name" value="METHYL-ACCEPTING CHEMOTAXIS PROTEIN CTPL"/>
    <property type="match status" value="1"/>
</dbReference>